<accession>A0A212KB83</accession>
<protein>
    <submittedName>
        <fullName evidence="1">Uncharacterized protein</fullName>
    </submittedName>
</protein>
<name>A0A212KB83_9FIRM</name>
<proteinExistence type="predicted"/>
<dbReference type="EMBL" id="FLUN01000001">
    <property type="protein sequence ID" value="SBW08989.1"/>
    <property type="molecule type" value="Genomic_DNA"/>
</dbReference>
<dbReference type="AlphaFoldDB" id="A0A212KB83"/>
<reference evidence="1" key="1">
    <citation type="submission" date="2016-04" db="EMBL/GenBank/DDBJ databases">
        <authorList>
            <person name="Evans L.H."/>
            <person name="Alamgir A."/>
            <person name="Owens N."/>
            <person name="Weber N.D."/>
            <person name="Virtaneva K."/>
            <person name="Barbian K."/>
            <person name="Babar A."/>
            <person name="Rosenke K."/>
        </authorList>
    </citation>
    <scope>NUCLEOTIDE SEQUENCE</scope>
    <source>
        <strain evidence="1">86</strain>
    </source>
</reference>
<gene>
    <name evidence="1" type="ORF">KL86CLO1_12557</name>
</gene>
<sequence length="85" mass="9331">MTKIRMVGVCRQGDGFSGVALDIHFINGQAVILPVEAKARDLDFVALLKDRRLLSPKTDGEQVYWRDGLSLSCSEILQIVRGDAG</sequence>
<evidence type="ECO:0000313" key="1">
    <source>
        <dbReference type="EMBL" id="SBW08989.1"/>
    </source>
</evidence>
<organism evidence="1">
    <name type="scientific">uncultured Eubacteriales bacterium</name>
    <dbReference type="NCBI Taxonomy" id="172733"/>
    <lineage>
        <taxon>Bacteria</taxon>
        <taxon>Bacillati</taxon>
        <taxon>Bacillota</taxon>
        <taxon>Clostridia</taxon>
        <taxon>Eubacteriales</taxon>
        <taxon>environmental samples</taxon>
    </lineage>
</organism>